<gene>
    <name evidence="2" type="primary">PIF1</name>
    <name evidence="2" type="ORF">TNCT_282461</name>
</gene>
<evidence type="ECO:0000313" key="3">
    <source>
        <dbReference type="Proteomes" id="UP000887116"/>
    </source>
</evidence>
<organism evidence="2 3">
    <name type="scientific">Trichonephila clavata</name>
    <name type="common">Joro spider</name>
    <name type="synonym">Nephila clavata</name>
    <dbReference type="NCBI Taxonomy" id="2740835"/>
    <lineage>
        <taxon>Eukaryota</taxon>
        <taxon>Metazoa</taxon>
        <taxon>Ecdysozoa</taxon>
        <taxon>Arthropoda</taxon>
        <taxon>Chelicerata</taxon>
        <taxon>Arachnida</taxon>
        <taxon>Araneae</taxon>
        <taxon>Araneomorphae</taxon>
        <taxon>Entelegynae</taxon>
        <taxon>Araneoidea</taxon>
        <taxon>Nephilidae</taxon>
        <taxon>Trichonephila</taxon>
    </lineage>
</organism>
<comment type="caution">
    <text evidence="2">The sequence shown here is derived from an EMBL/GenBank/DDBJ whole genome shotgun (WGS) entry which is preliminary data.</text>
</comment>
<dbReference type="OrthoDB" id="6433404at2759"/>
<proteinExistence type="predicted"/>
<evidence type="ECO:0000256" key="1">
    <source>
        <dbReference type="SAM" id="MobiDB-lite"/>
    </source>
</evidence>
<sequence>MYTVEWQKRGLSHIHILPWLEVKIRPDSINKFVRTELSDSNLDPALYEIIQKTIIHGDFGYINKSFPRMLNGTGTKKYPRCFQKETHTGEDGYPQYRRFPEEGGT</sequence>
<keyword evidence="2" id="KW-0347">Helicase</keyword>
<evidence type="ECO:0000313" key="2">
    <source>
        <dbReference type="EMBL" id="GFR01931.1"/>
    </source>
</evidence>
<dbReference type="Proteomes" id="UP000887116">
    <property type="component" value="Unassembled WGS sequence"/>
</dbReference>
<keyword evidence="2" id="KW-0067">ATP-binding</keyword>
<keyword evidence="2" id="KW-0378">Hydrolase</keyword>
<dbReference type="GO" id="GO:0004386">
    <property type="term" value="F:helicase activity"/>
    <property type="evidence" value="ECO:0007669"/>
    <property type="project" value="UniProtKB-KW"/>
</dbReference>
<dbReference type="AlphaFoldDB" id="A0A8X6L8T7"/>
<dbReference type="EMBL" id="BMAO01025340">
    <property type="protein sequence ID" value="GFR01931.1"/>
    <property type="molecule type" value="Genomic_DNA"/>
</dbReference>
<keyword evidence="3" id="KW-1185">Reference proteome</keyword>
<name>A0A8X6L8T7_TRICU</name>
<protein>
    <submittedName>
        <fullName evidence="2">ATP-dependent DNA helicase</fullName>
    </submittedName>
</protein>
<accession>A0A8X6L8T7</accession>
<reference evidence="2" key="1">
    <citation type="submission" date="2020-07" db="EMBL/GenBank/DDBJ databases">
        <title>Multicomponent nature underlies the extraordinary mechanical properties of spider dragline silk.</title>
        <authorList>
            <person name="Kono N."/>
            <person name="Nakamura H."/>
            <person name="Mori M."/>
            <person name="Yoshida Y."/>
            <person name="Ohtoshi R."/>
            <person name="Malay A.D."/>
            <person name="Moran D.A.P."/>
            <person name="Tomita M."/>
            <person name="Numata K."/>
            <person name="Arakawa K."/>
        </authorList>
    </citation>
    <scope>NUCLEOTIDE SEQUENCE</scope>
</reference>
<keyword evidence="2" id="KW-0547">Nucleotide-binding</keyword>
<feature type="region of interest" description="Disordered" evidence="1">
    <location>
        <begin position="83"/>
        <end position="105"/>
    </location>
</feature>